<dbReference type="InterPro" id="IPR005259">
    <property type="entry name" value="PriA"/>
</dbReference>
<dbReference type="EMBL" id="UOGA01000190">
    <property type="protein sequence ID" value="VAX20937.1"/>
    <property type="molecule type" value="Genomic_DNA"/>
</dbReference>
<dbReference type="Gene3D" id="3.40.1440.60">
    <property type="entry name" value="PriA, 3(prime) DNA-binding domain"/>
    <property type="match status" value="1"/>
</dbReference>
<evidence type="ECO:0000256" key="1">
    <source>
        <dbReference type="ARBA" id="ARBA00022515"/>
    </source>
</evidence>
<dbReference type="SMART" id="SM00487">
    <property type="entry name" value="DEXDc"/>
    <property type="match status" value="1"/>
</dbReference>
<keyword evidence="9" id="KW-0238">DNA-binding</keyword>
<evidence type="ECO:0000256" key="4">
    <source>
        <dbReference type="ARBA" id="ARBA00022741"/>
    </source>
</evidence>
<evidence type="ECO:0000256" key="7">
    <source>
        <dbReference type="ARBA" id="ARBA00022833"/>
    </source>
</evidence>
<evidence type="ECO:0000256" key="2">
    <source>
        <dbReference type="ARBA" id="ARBA00022705"/>
    </source>
</evidence>
<dbReference type="Pfam" id="PF00270">
    <property type="entry name" value="DEAD"/>
    <property type="match status" value="1"/>
</dbReference>
<dbReference type="GO" id="GO:0006310">
    <property type="term" value="P:DNA recombination"/>
    <property type="evidence" value="ECO:0007669"/>
    <property type="project" value="InterPro"/>
</dbReference>
<dbReference type="GO" id="GO:0046872">
    <property type="term" value="F:metal ion binding"/>
    <property type="evidence" value="ECO:0007669"/>
    <property type="project" value="UniProtKB-KW"/>
</dbReference>
<dbReference type="InterPro" id="IPR041222">
    <property type="entry name" value="PriA_3primeBD"/>
</dbReference>
<dbReference type="Pfam" id="PF00271">
    <property type="entry name" value="Helicase_C"/>
    <property type="match status" value="1"/>
</dbReference>
<dbReference type="SMART" id="SM00490">
    <property type="entry name" value="HELICc"/>
    <property type="match status" value="1"/>
</dbReference>
<evidence type="ECO:0000313" key="15">
    <source>
        <dbReference type="EMBL" id="VAX20937.1"/>
    </source>
</evidence>
<organism evidence="15">
    <name type="scientific">hydrothermal vent metagenome</name>
    <dbReference type="NCBI Taxonomy" id="652676"/>
    <lineage>
        <taxon>unclassified sequences</taxon>
        <taxon>metagenomes</taxon>
        <taxon>ecological metagenomes</taxon>
    </lineage>
</organism>
<dbReference type="Gene3D" id="3.40.50.300">
    <property type="entry name" value="P-loop containing nucleotide triphosphate hydrolases"/>
    <property type="match status" value="2"/>
</dbReference>
<dbReference type="InterPro" id="IPR014001">
    <property type="entry name" value="Helicase_ATP-bd"/>
</dbReference>
<evidence type="ECO:0000256" key="6">
    <source>
        <dbReference type="ARBA" id="ARBA00022806"/>
    </source>
</evidence>
<dbReference type="InterPro" id="IPR041236">
    <property type="entry name" value="PriA_C"/>
</dbReference>
<dbReference type="Pfam" id="PF17764">
    <property type="entry name" value="PriA_3primeBD"/>
    <property type="match status" value="1"/>
</dbReference>
<dbReference type="FunFam" id="3.40.50.300:FF:000489">
    <property type="entry name" value="Primosome assembly protein PriA"/>
    <property type="match status" value="1"/>
</dbReference>
<proteinExistence type="inferred from homology"/>
<keyword evidence="5" id="KW-0378">Hydrolase</keyword>
<keyword evidence="1" id="KW-0639">Primosome</keyword>
<feature type="domain" description="Helicase C-terminal" evidence="14">
    <location>
        <begin position="478"/>
        <end position="632"/>
    </location>
</feature>
<dbReference type="Pfam" id="PF18319">
    <property type="entry name" value="Zn_ribbon_PriA"/>
    <property type="match status" value="1"/>
</dbReference>
<evidence type="ECO:0000256" key="9">
    <source>
        <dbReference type="ARBA" id="ARBA00023125"/>
    </source>
</evidence>
<keyword evidence="7" id="KW-0862">Zinc</keyword>
<protein>
    <recommendedName>
        <fullName evidence="11">DNA 3'-5' helicase</fullName>
        <ecNumber evidence="11">5.6.2.4</ecNumber>
    </recommendedName>
</protein>
<dbReference type="GO" id="GO:0006302">
    <property type="term" value="P:double-strand break repair"/>
    <property type="evidence" value="ECO:0007669"/>
    <property type="project" value="InterPro"/>
</dbReference>
<gene>
    <name evidence="15" type="ORF">MNBD_NITROSPINAE04-316</name>
</gene>
<keyword evidence="3" id="KW-0479">Metal-binding</keyword>
<evidence type="ECO:0000256" key="12">
    <source>
        <dbReference type="ARBA" id="ARBA00048988"/>
    </source>
</evidence>
<keyword evidence="10" id="KW-0413">Isomerase</keyword>
<dbReference type="HAMAP" id="MF_00983">
    <property type="entry name" value="PriA"/>
    <property type="match status" value="1"/>
</dbReference>
<dbReference type="NCBIfam" id="TIGR00595">
    <property type="entry name" value="priA"/>
    <property type="match status" value="1"/>
</dbReference>
<dbReference type="PROSITE" id="PS51194">
    <property type="entry name" value="HELICASE_CTER"/>
    <property type="match status" value="1"/>
</dbReference>
<dbReference type="SUPFAM" id="SSF52540">
    <property type="entry name" value="P-loop containing nucleoside triphosphate hydrolases"/>
    <property type="match status" value="2"/>
</dbReference>
<keyword evidence="8" id="KW-0067">ATP-binding</keyword>
<dbReference type="Pfam" id="PF18074">
    <property type="entry name" value="PriA_C"/>
    <property type="match status" value="1"/>
</dbReference>
<keyword evidence="6 15" id="KW-0347">Helicase</keyword>
<evidence type="ECO:0000256" key="8">
    <source>
        <dbReference type="ARBA" id="ARBA00022840"/>
    </source>
</evidence>
<dbReference type="InterPro" id="IPR011545">
    <property type="entry name" value="DEAD/DEAH_box_helicase_dom"/>
</dbReference>
<dbReference type="InterPro" id="IPR042115">
    <property type="entry name" value="PriA_3primeBD_sf"/>
</dbReference>
<feature type="domain" description="Helicase ATP-binding" evidence="13">
    <location>
        <begin position="220"/>
        <end position="387"/>
    </location>
</feature>
<dbReference type="GO" id="GO:0003677">
    <property type="term" value="F:DNA binding"/>
    <property type="evidence" value="ECO:0007669"/>
    <property type="project" value="UniProtKB-KW"/>
</dbReference>
<dbReference type="InterPro" id="IPR040498">
    <property type="entry name" value="PriA_CRR"/>
</dbReference>
<dbReference type="GO" id="GO:0006269">
    <property type="term" value="P:DNA replication, synthesis of primer"/>
    <property type="evidence" value="ECO:0007669"/>
    <property type="project" value="UniProtKB-KW"/>
</dbReference>
<keyword evidence="4" id="KW-0547">Nucleotide-binding</keyword>
<sequence length="742" mass="81800">MSRGSNNLPFAQVIAPRPVRSFFTYSVPPHLDAEVSPGKRVLIPFGSRKLIGLVVSRIKSADVKTKPILQVIDPEPVVPLHLLELALWISQYYFAPPGDVAPLILPRDDAVIENLVQLTGEIPVNTRSTTARLVFDALKAKKGARKLNLLAADLGFSLVKMKKTLAGDLIRRFTRQGESVRLKKKRATDKPEEITGKKPVAPPIKLTAQQKEAVTAITPDIEKGRFKVHLIHGVTGSGKTEIYARLTAKTVAIGKSALILAPEIALSEMIARKFEERLENIPVTVFHSGLKPAQRYKRWTQIREGTAKVVVGARSALFAPMKNLGLIIVDEEHDPTYKQDESPRYHGRDAAVKRGSLEKIPVALGSATPSLESYSNAKEGKYRLVELTSRIDDRPMPQVEIVEPDSGGDIGPRLHDAIQACLKSKEQALLFLNRRGAARFVQCSRCGHVFLCRNCSLSLILHAYSKSLKCHTCGYHERAPDVCGECGSESLFKGGSGTQKIEQEVIELFPKARVARMDRDTTTKRGSSSAILSAVESRLIDILIGTQMITKGHDFPGINVVGVVSADELLYLPDFRSAERTFQQITQAAGRAGRAQREGVVIVQTLSGDHHSITTAKNHDYPRFYENEIDLRRAAGYPPFTKLARIGIEASTAEIGELFLEEIEPAIKTTAQSVPGIIILGPVEAVVFKVKNRYRWRILFKAVGVKTLFKAVRSFIDKVDMLPGPVKNRVKVVVDIDPADVM</sequence>
<name>A0A3B1CWF4_9ZZZZ</name>
<evidence type="ECO:0000259" key="13">
    <source>
        <dbReference type="PROSITE" id="PS51192"/>
    </source>
</evidence>
<dbReference type="GO" id="GO:1990077">
    <property type="term" value="C:primosome complex"/>
    <property type="evidence" value="ECO:0007669"/>
    <property type="project" value="UniProtKB-KW"/>
</dbReference>
<comment type="catalytic activity">
    <reaction evidence="12">
        <text>ATP + H2O = ADP + phosphate + H(+)</text>
        <dbReference type="Rhea" id="RHEA:13065"/>
        <dbReference type="ChEBI" id="CHEBI:15377"/>
        <dbReference type="ChEBI" id="CHEBI:15378"/>
        <dbReference type="ChEBI" id="CHEBI:30616"/>
        <dbReference type="ChEBI" id="CHEBI:43474"/>
        <dbReference type="ChEBI" id="CHEBI:456216"/>
        <dbReference type="EC" id="5.6.2.4"/>
    </reaction>
</comment>
<dbReference type="InterPro" id="IPR027417">
    <property type="entry name" value="P-loop_NTPase"/>
</dbReference>
<dbReference type="GO" id="GO:0043138">
    <property type="term" value="F:3'-5' DNA helicase activity"/>
    <property type="evidence" value="ECO:0007669"/>
    <property type="project" value="UniProtKB-EC"/>
</dbReference>
<evidence type="ECO:0000256" key="5">
    <source>
        <dbReference type="ARBA" id="ARBA00022801"/>
    </source>
</evidence>
<dbReference type="CDD" id="cd17929">
    <property type="entry name" value="DEXHc_priA"/>
    <property type="match status" value="1"/>
</dbReference>
<evidence type="ECO:0000256" key="3">
    <source>
        <dbReference type="ARBA" id="ARBA00022723"/>
    </source>
</evidence>
<dbReference type="GO" id="GO:0006270">
    <property type="term" value="P:DNA replication initiation"/>
    <property type="evidence" value="ECO:0007669"/>
    <property type="project" value="TreeGrafter"/>
</dbReference>
<dbReference type="GO" id="GO:0005524">
    <property type="term" value="F:ATP binding"/>
    <property type="evidence" value="ECO:0007669"/>
    <property type="project" value="UniProtKB-KW"/>
</dbReference>
<dbReference type="InterPro" id="IPR001650">
    <property type="entry name" value="Helicase_C-like"/>
</dbReference>
<dbReference type="PANTHER" id="PTHR30580">
    <property type="entry name" value="PRIMOSOMAL PROTEIN N"/>
    <property type="match status" value="1"/>
</dbReference>
<dbReference type="GO" id="GO:0016787">
    <property type="term" value="F:hydrolase activity"/>
    <property type="evidence" value="ECO:0007669"/>
    <property type="project" value="UniProtKB-KW"/>
</dbReference>
<keyword evidence="2" id="KW-0235">DNA replication</keyword>
<evidence type="ECO:0000256" key="10">
    <source>
        <dbReference type="ARBA" id="ARBA00023235"/>
    </source>
</evidence>
<accession>A0A3B1CWF4</accession>
<dbReference type="AlphaFoldDB" id="A0A3B1CWF4"/>
<evidence type="ECO:0000256" key="11">
    <source>
        <dbReference type="ARBA" id="ARBA00034808"/>
    </source>
</evidence>
<dbReference type="PROSITE" id="PS51192">
    <property type="entry name" value="HELICASE_ATP_BIND_1"/>
    <property type="match status" value="1"/>
</dbReference>
<reference evidence="15" key="1">
    <citation type="submission" date="2018-06" db="EMBL/GenBank/DDBJ databases">
        <authorList>
            <person name="Zhirakovskaya E."/>
        </authorList>
    </citation>
    <scope>NUCLEOTIDE SEQUENCE</scope>
</reference>
<dbReference type="PANTHER" id="PTHR30580:SF0">
    <property type="entry name" value="PRIMOSOMAL PROTEIN N"/>
    <property type="match status" value="1"/>
</dbReference>
<dbReference type="EC" id="5.6.2.4" evidence="11"/>
<evidence type="ECO:0000259" key="14">
    <source>
        <dbReference type="PROSITE" id="PS51194"/>
    </source>
</evidence>